<gene>
    <name evidence="1" type="ORF">LEP1GSC195_0319</name>
</gene>
<evidence type="ECO:0000313" key="1">
    <source>
        <dbReference type="EMBL" id="EOQ94717.1"/>
    </source>
</evidence>
<accession>R8ZXY0</accession>
<name>R8ZXY0_9LEPT</name>
<comment type="caution">
    <text evidence="1">The sequence shown here is derived from an EMBL/GenBank/DDBJ whole genome shotgun (WGS) entry which is preliminary data.</text>
</comment>
<proteinExistence type="predicted"/>
<dbReference type="STRING" id="1218599.LEP1GSC195_0319"/>
<sequence>MAKNNQTLVAGDVFVWKKEPKMKTNRTGIWIPVWIEKLNLSHSQTKLYAEIVSLHDKGGCFASNRYFGEVLSLKMDTISRLITSLKKLGLLEQTGFDGRRRFLRPLFSNPMTKEIISEKVPLEKNPTQDLKKNAENLQVRPAQKSNAGLEKIQSPFTITLEVQKRVQKKSPWEEFKNWSEKTLSKSTYCQISNLSSPESLQGALSLIWENWKETQYYSESLRSAIKCAY</sequence>
<organism evidence="1 2">
    <name type="scientific">Leptospira wolbachii serovar Codice str. CDC</name>
    <dbReference type="NCBI Taxonomy" id="1218599"/>
    <lineage>
        <taxon>Bacteria</taxon>
        <taxon>Pseudomonadati</taxon>
        <taxon>Spirochaetota</taxon>
        <taxon>Spirochaetia</taxon>
        <taxon>Leptospirales</taxon>
        <taxon>Leptospiraceae</taxon>
        <taxon>Leptospira</taxon>
    </lineage>
</organism>
<reference evidence="1" key="1">
    <citation type="submission" date="2013-04" db="EMBL/GenBank/DDBJ databases">
        <authorList>
            <person name="Harkins D.M."/>
            <person name="Durkin A.S."/>
            <person name="Brinkac L.M."/>
            <person name="Haft D.H."/>
            <person name="Selengut J.D."/>
            <person name="Sanka R."/>
            <person name="DePew J."/>
            <person name="Purushe J."/>
            <person name="Galloway R.L."/>
            <person name="Vinetz J.M."/>
            <person name="Sutton G.G."/>
            <person name="Nierman W.C."/>
            <person name="Fouts D.E."/>
        </authorList>
    </citation>
    <scope>NUCLEOTIDE SEQUENCE [LARGE SCALE GENOMIC DNA]</scope>
    <source>
        <strain evidence="1">CDC</strain>
    </source>
</reference>
<evidence type="ECO:0000313" key="2">
    <source>
        <dbReference type="Proteomes" id="UP000013984"/>
    </source>
</evidence>
<dbReference type="AlphaFoldDB" id="R8ZXY0"/>
<dbReference type="GO" id="GO:0003677">
    <property type="term" value="F:DNA binding"/>
    <property type="evidence" value="ECO:0007669"/>
    <property type="project" value="UniProtKB-KW"/>
</dbReference>
<dbReference type="Pfam" id="PF13730">
    <property type="entry name" value="HTH_36"/>
    <property type="match status" value="1"/>
</dbReference>
<dbReference type="EMBL" id="AOGZ02000024">
    <property type="protein sequence ID" value="EOQ94717.1"/>
    <property type="molecule type" value="Genomic_DNA"/>
</dbReference>
<protein>
    <submittedName>
        <fullName evidence="1">DNA-binding helix-turn-helix protein</fullName>
    </submittedName>
</protein>
<keyword evidence="1" id="KW-0238">DNA-binding</keyword>
<keyword evidence="2" id="KW-1185">Reference proteome</keyword>
<dbReference type="Proteomes" id="UP000013984">
    <property type="component" value="Unassembled WGS sequence"/>
</dbReference>